<dbReference type="InterPro" id="IPR001962">
    <property type="entry name" value="Asn_synthase"/>
</dbReference>
<dbReference type="InterPro" id="IPR029055">
    <property type="entry name" value="Ntn_hydrolases_N"/>
</dbReference>
<evidence type="ECO:0000313" key="7">
    <source>
        <dbReference type="EMBL" id="KAK7966443.1"/>
    </source>
</evidence>
<reference evidence="7 8" key="1">
    <citation type="submission" date="2023-01" db="EMBL/GenBank/DDBJ databases">
        <title>Analysis of 21 Apiospora genomes using comparative genomics revels a genus with tremendous synthesis potential of carbohydrate active enzymes and secondary metabolites.</title>
        <authorList>
            <person name="Sorensen T."/>
        </authorList>
    </citation>
    <scope>NUCLEOTIDE SEQUENCE [LARGE SCALE GENOMIC DNA]</scope>
    <source>
        <strain evidence="7 8">CBS 24483</strain>
    </source>
</reference>
<evidence type="ECO:0000256" key="2">
    <source>
        <dbReference type="ARBA" id="ARBA00022741"/>
    </source>
</evidence>
<comment type="similarity">
    <text evidence="1">Belongs to the asparagine synthetase family.</text>
</comment>
<dbReference type="RefSeq" id="XP_066705835.1">
    <property type="nucleotide sequence ID" value="XM_066836942.1"/>
</dbReference>
<dbReference type="GeneID" id="92070004"/>
<feature type="domain" description="Glutamine amidotransferase type-2" evidence="6">
    <location>
        <begin position="2"/>
        <end position="246"/>
    </location>
</feature>
<dbReference type="Proteomes" id="UP001391051">
    <property type="component" value="Unassembled WGS sequence"/>
</dbReference>
<gene>
    <name evidence="7" type="ORF">PG986_000720</name>
</gene>
<dbReference type="SUPFAM" id="SSF56235">
    <property type="entry name" value="N-terminal nucleophile aminohydrolases (Ntn hydrolases)"/>
    <property type="match status" value="1"/>
</dbReference>
<dbReference type="PANTHER" id="PTHR43284">
    <property type="entry name" value="ASPARAGINE SYNTHETASE (GLUTAMINE-HYDROLYZING)"/>
    <property type="match status" value="1"/>
</dbReference>
<comment type="caution">
    <text evidence="7">The sequence shown here is derived from an EMBL/GenBank/DDBJ whole genome shotgun (WGS) entry which is preliminary data.</text>
</comment>
<dbReference type="PIRSF" id="PIRSF001589">
    <property type="entry name" value="Asn_synthetase_glu-h"/>
    <property type="match status" value="1"/>
</dbReference>
<dbReference type="EMBL" id="JAQQWE010000001">
    <property type="protein sequence ID" value="KAK7966443.1"/>
    <property type="molecule type" value="Genomic_DNA"/>
</dbReference>
<sequence>MCGISVVVKLNRTAPDHVAAAGEVAQSSTDSAAKLELEKRLYASLEQIAHRGPDAQGVWVDPTSKVGLGHCRLSINDLTPDGSQPLHDDTGHVHAVINGEIYDHARLRDDCIREAGYAFRGHSDSEVAVALYRRYGAPEFLRHLRGEFSLVLYDDRTGEVVAAKDRFGIKPLFWTISKAGGGDSSDAAAEHELWVAAEMKAFLPLGWKAEWDVEAIALDTWSLGSNTTFKGVKRVEPGYYMKVLPDGTIKHEQYWEFDYPDKKQVETRSMEQMIQQVREKAIEAVRLRLVADVPVGIYLSGGLDSSAVAGITKHLVEERGESMGSQKPTDRIACFCVKFGTDMGFDESEIAQRTADHLGVQMHTIDMTEADFARHFEDTVWHNEQVTCDLNTVGKWALSKLPRDLGFKVILSGEGADEVFAGYHWFLGDFLLEADHSQPQDPLQQDPKLREALHEQVRDHVRNKDRNLGTTTTTLRTLNGEDGENGDGNAEEGFVPYLVSFGMSDVDMLHSSLRPLCAERARLRAVADSWSAEARANIRDRWHPLHSSMYSWNKKQLPAMILTVVGDRCEMAHSIEGRPPFLDHHLVELVNGMPPSVKERYQPPPQGNSNENGDVNVGFGLQSGKSAWWRSDNNGKDDGNLTVFSQFWEKWILREAARPFITDELYRRRKHPYTAPVTWPRDGPLQQMLQRLLTQENVDAVGFLDWPAVAASLEAGFAGERPEDKADPTALRRCLLAAGYVVIAQRFRVATAVVG</sequence>
<proteinExistence type="inferred from homology"/>
<dbReference type="InterPro" id="IPR014729">
    <property type="entry name" value="Rossmann-like_a/b/a_fold"/>
</dbReference>
<evidence type="ECO:0000256" key="3">
    <source>
        <dbReference type="ARBA" id="ARBA00022840"/>
    </source>
</evidence>
<keyword evidence="2" id="KW-0547">Nucleotide-binding</keyword>
<feature type="compositionally biased region" description="Low complexity" evidence="5">
    <location>
        <begin position="470"/>
        <end position="480"/>
    </location>
</feature>
<dbReference type="NCBIfam" id="TIGR01536">
    <property type="entry name" value="asn_synth_AEB"/>
    <property type="match status" value="1"/>
</dbReference>
<organism evidence="7 8">
    <name type="scientific">Apiospora aurea</name>
    <dbReference type="NCBI Taxonomy" id="335848"/>
    <lineage>
        <taxon>Eukaryota</taxon>
        <taxon>Fungi</taxon>
        <taxon>Dikarya</taxon>
        <taxon>Ascomycota</taxon>
        <taxon>Pezizomycotina</taxon>
        <taxon>Sordariomycetes</taxon>
        <taxon>Xylariomycetidae</taxon>
        <taxon>Amphisphaeriales</taxon>
        <taxon>Apiosporaceae</taxon>
        <taxon>Apiospora</taxon>
    </lineage>
</organism>
<dbReference type="CDD" id="cd00712">
    <property type="entry name" value="AsnB"/>
    <property type="match status" value="1"/>
</dbReference>
<protein>
    <submittedName>
        <fullName evidence="7">Asparagine synthase</fullName>
    </submittedName>
</protein>
<keyword evidence="3" id="KW-0067">ATP-binding</keyword>
<dbReference type="InterPro" id="IPR017932">
    <property type="entry name" value="GATase_2_dom"/>
</dbReference>
<dbReference type="Gene3D" id="3.60.20.10">
    <property type="entry name" value="Glutamine Phosphoribosylpyrophosphate, subunit 1, domain 1"/>
    <property type="match status" value="1"/>
</dbReference>
<dbReference type="SUPFAM" id="SSF52402">
    <property type="entry name" value="Adenine nucleotide alpha hydrolases-like"/>
    <property type="match status" value="1"/>
</dbReference>
<dbReference type="InterPro" id="IPR051786">
    <property type="entry name" value="ASN_synthetase/amidase"/>
</dbReference>
<evidence type="ECO:0000313" key="8">
    <source>
        <dbReference type="Proteomes" id="UP001391051"/>
    </source>
</evidence>
<dbReference type="InterPro" id="IPR006426">
    <property type="entry name" value="Asn_synth_AEB"/>
</dbReference>
<dbReference type="PANTHER" id="PTHR43284:SF1">
    <property type="entry name" value="ASPARAGINE SYNTHETASE"/>
    <property type="match status" value="1"/>
</dbReference>
<dbReference type="Gene3D" id="3.40.50.620">
    <property type="entry name" value="HUPs"/>
    <property type="match status" value="2"/>
</dbReference>
<evidence type="ECO:0000256" key="5">
    <source>
        <dbReference type="SAM" id="MobiDB-lite"/>
    </source>
</evidence>
<feature type="region of interest" description="Disordered" evidence="5">
    <location>
        <begin position="470"/>
        <end position="489"/>
    </location>
</feature>
<evidence type="ECO:0000256" key="1">
    <source>
        <dbReference type="ARBA" id="ARBA00005752"/>
    </source>
</evidence>
<dbReference type="InterPro" id="IPR033738">
    <property type="entry name" value="AsnB_N"/>
</dbReference>
<keyword evidence="8" id="KW-1185">Reference proteome</keyword>
<name>A0ABR1QUX2_9PEZI</name>
<dbReference type="Pfam" id="PF13522">
    <property type="entry name" value="GATase_6"/>
    <property type="match status" value="1"/>
</dbReference>
<dbReference type="CDD" id="cd01991">
    <property type="entry name" value="Asn_synthase_B_C"/>
    <property type="match status" value="1"/>
</dbReference>
<keyword evidence="4" id="KW-0315">Glutamine amidotransferase</keyword>
<evidence type="ECO:0000259" key="6">
    <source>
        <dbReference type="PROSITE" id="PS51278"/>
    </source>
</evidence>
<accession>A0ABR1QUX2</accession>
<dbReference type="Pfam" id="PF00733">
    <property type="entry name" value="Asn_synthase"/>
    <property type="match status" value="1"/>
</dbReference>
<dbReference type="PROSITE" id="PS51278">
    <property type="entry name" value="GATASE_TYPE_2"/>
    <property type="match status" value="1"/>
</dbReference>
<evidence type="ECO:0000256" key="4">
    <source>
        <dbReference type="ARBA" id="ARBA00022962"/>
    </source>
</evidence>